<name>A0A6L8K6E9_9BURK</name>
<dbReference type="AlphaFoldDB" id="A0A6L8K6E9"/>
<dbReference type="InterPro" id="IPR011010">
    <property type="entry name" value="DNA_brk_join_enz"/>
</dbReference>
<dbReference type="EMBL" id="WWCN01000002">
    <property type="protein sequence ID" value="MYM21474.1"/>
    <property type="molecule type" value="Genomic_DNA"/>
</dbReference>
<gene>
    <name evidence="2" type="ORF">GTP46_02285</name>
</gene>
<dbReference type="GO" id="GO:0003677">
    <property type="term" value="F:DNA binding"/>
    <property type="evidence" value="ECO:0007669"/>
    <property type="project" value="InterPro"/>
</dbReference>
<evidence type="ECO:0000313" key="2">
    <source>
        <dbReference type="EMBL" id="MYM21474.1"/>
    </source>
</evidence>
<dbReference type="GO" id="GO:0015074">
    <property type="term" value="P:DNA integration"/>
    <property type="evidence" value="ECO:0007669"/>
    <property type="project" value="InterPro"/>
</dbReference>
<accession>A0A6L8K6E9</accession>
<dbReference type="Gene3D" id="1.10.443.10">
    <property type="entry name" value="Intergrase catalytic core"/>
    <property type="match status" value="1"/>
</dbReference>
<dbReference type="SUPFAM" id="SSF56349">
    <property type="entry name" value="DNA breaking-rejoining enzymes"/>
    <property type="match status" value="1"/>
</dbReference>
<keyword evidence="3" id="KW-1185">Reference proteome</keyword>
<comment type="caution">
    <text evidence="2">The sequence shown here is derived from an EMBL/GenBank/DDBJ whole genome shotgun (WGS) entry which is preliminary data.</text>
</comment>
<dbReference type="GO" id="GO:0006310">
    <property type="term" value="P:DNA recombination"/>
    <property type="evidence" value="ECO:0007669"/>
    <property type="project" value="UniProtKB-KW"/>
</dbReference>
<organism evidence="2 3">
    <name type="scientific">Duganella flavida</name>
    <dbReference type="NCBI Taxonomy" id="2692175"/>
    <lineage>
        <taxon>Bacteria</taxon>
        <taxon>Pseudomonadati</taxon>
        <taxon>Pseudomonadota</taxon>
        <taxon>Betaproteobacteria</taxon>
        <taxon>Burkholderiales</taxon>
        <taxon>Oxalobacteraceae</taxon>
        <taxon>Telluria group</taxon>
        <taxon>Duganella</taxon>
    </lineage>
</organism>
<dbReference type="InterPro" id="IPR013762">
    <property type="entry name" value="Integrase-like_cat_sf"/>
</dbReference>
<protein>
    <submittedName>
        <fullName evidence="2">Uncharacterized protein</fullName>
    </submittedName>
</protein>
<sequence length="416" mass="47218">MYRRSCGSRGAFGQIAKECGIDQLLFRWYSFKKKGGKNLPIYAFSNYLTAVSRAGLAYVLNFSLMRVQEAWSLPLDCLRFEDDERLGEVAMLCGETTKTVHDDDARWVTSPSVEVAVRALQIIASLRQKLREACGERPQDSSPRLIQTVCEPWTHRSVNGERVEKVNYPSYTDLLDCCPKLFDPSELRVTQEDWNLAKLITPTLDEERFGVGKMWNFSWHQLRRTGAVNMQASGLVSNFSIQYQLKHSILSSSLYYGQGYSRLSINREARAEYIRTMYELMGMELAQLFSDRFVSPYGAARKQIILQLVTQSDDKKLLAASKAGRVAWRKTLLGGCTKTGSCEYGGIDNIVRCGGGDNKGPCADALFDRERLQRIQRLLQTIDERLEHAEVGSPYQQSLEAQRRSLENALNVLRTQ</sequence>
<evidence type="ECO:0000256" key="1">
    <source>
        <dbReference type="ARBA" id="ARBA00023172"/>
    </source>
</evidence>
<keyword evidence="1" id="KW-0233">DNA recombination</keyword>
<dbReference type="Proteomes" id="UP000479335">
    <property type="component" value="Unassembled WGS sequence"/>
</dbReference>
<reference evidence="2 3" key="1">
    <citation type="submission" date="2019-12" db="EMBL/GenBank/DDBJ databases">
        <title>Novel species isolated from a subtropical stream in China.</title>
        <authorList>
            <person name="Lu H."/>
        </authorList>
    </citation>
    <scope>NUCLEOTIDE SEQUENCE [LARGE SCALE GENOMIC DNA]</scope>
    <source>
        <strain evidence="2 3">FT135W</strain>
    </source>
</reference>
<proteinExistence type="predicted"/>
<evidence type="ECO:0000313" key="3">
    <source>
        <dbReference type="Proteomes" id="UP000479335"/>
    </source>
</evidence>